<feature type="domain" description="FCP1 homology" evidence="9">
    <location>
        <begin position="161"/>
        <end position="335"/>
    </location>
</feature>
<dbReference type="EMBL" id="CAHR02000034">
    <property type="protein sequence ID" value="CCG81291.1"/>
    <property type="molecule type" value="Genomic_DNA"/>
</dbReference>
<dbReference type="AlphaFoldDB" id="R4X7V4"/>
<feature type="compositionally biased region" description="Basic and acidic residues" evidence="7">
    <location>
        <begin position="586"/>
        <end position="595"/>
    </location>
</feature>
<dbReference type="STRING" id="1097556.R4X7V4"/>
<dbReference type="InterPro" id="IPR036420">
    <property type="entry name" value="BRCT_dom_sf"/>
</dbReference>
<feature type="region of interest" description="Disordered" evidence="7">
    <location>
        <begin position="389"/>
        <end position="414"/>
    </location>
</feature>
<evidence type="ECO:0000256" key="6">
    <source>
        <dbReference type="RuleBase" id="RU366066"/>
    </source>
</evidence>
<dbReference type="InterPro" id="IPR036412">
    <property type="entry name" value="HAD-like_sf"/>
</dbReference>
<dbReference type="NCBIfam" id="TIGR02250">
    <property type="entry name" value="FCP1_euk"/>
    <property type="match status" value="1"/>
</dbReference>
<dbReference type="VEuPathDB" id="FungiDB:TAPDE_001024"/>
<dbReference type="InterPro" id="IPR004274">
    <property type="entry name" value="FCP1_dom"/>
</dbReference>
<feature type="compositionally biased region" description="Acidic residues" evidence="7">
    <location>
        <begin position="779"/>
        <end position="794"/>
    </location>
</feature>
<dbReference type="GO" id="GO:0005634">
    <property type="term" value="C:nucleus"/>
    <property type="evidence" value="ECO:0007669"/>
    <property type="project" value="UniProtKB-SubCell"/>
</dbReference>
<dbReference type="Gene3D" id="3.40.50.1000">
    <property type="entry name" value="HAD superfamily/HAD-like"/>
    <property type="match status" value="1"/>
</dbReference>
<keyword evidence="11" id="KW-1185">Reference proteome</keyword>
<evidence type="ECO:0000256" key="5">
    <source>
        <dbReference type="ARBA" id="ARBA00048336"/>
    </source>
</evidence>
<reference evidence="10 11" key="1">
    <citation type="journal article" date="2013" name="MBio">
        <title>Genome sequencing of the plant pathogen Taphrina deformans, the causal agent of peach leaf curl.</title>
        <authorList>
            <person name="Cisse O.H."/>
            <person name="Almeida J.M.G.C.F."/>
            <person name="Fonseca A."/>
            <person name="Kumar A.A."/>
            <person name="Salojaervi J."/>
            <person name="Overmyer K."/>
            <person name="Hauser P.M."/>
            <person name="Pagni M."/>
        </authorList>
    </citation>
    <scope>NUCLEOTIDE SEQUENCE [LARGE SCALE GENOMIC DNA]</scope>
    <source>
        <strain evidence="11">PYCC 5710 / ATCC 11124 / CBS 356.35 / IMI 108563 / JCM 9778 / NBRC 8474</strain>
    </source>
</reference>
<dbReference type="CDD" id="cd17729">
    <property type="entry name" value="BRCT_CTDP1"/>
    <property type="match status" value="1"/>
</dbReference>
<dbReference type="InterPro" id="IPR023214">
    <property type="entry name" value="HAD_sf"/>
</dbReference>
<feature type="region of interest" description="Disordered" evidence="7">
    <location>
        <begin position="578"/>
        <end position="611"/>
    </location>
</feature>
<comment type="caution">
    <text evidence="10">The sequence shown here is derived from an EMBL/GenBank/DDBJ whole genome shotgun (WGS) entry which is preliminary data.</text>
</comment>
<dbReference type="CDD" id="cd07521">
    <property type="entry name" value="HAD_FCP1-like"/>
    <property type="match status" value="1"/>
</dbReference>
<evidence type="ECO:0000313" key="10">
    <source>
        <dbReference type="EMBL" id="CCG81291.1"/>
    </source>
</evidence>
<dbReference type="InterPro" id="IPR011947">
    <property type="entry name" value="FCP1_euk"/>
</dbReference>
<dbReference type="PANTHER" id="PTHR23081">
    <property type="entry name" value="RNA POLYMERASE II CTD PHOSPHATASE"/>
    <property type="match status" value="1"/>
</dbReference>
<sequence length="794" mass="88082">MNQERRAVITGYPGLRYPLTVISIDHEPGKEVHRFQPVFTFKFIGTAVESQDDGEDKEVPRIFVETFDSPVEGTDCSWHIKEGDVIADATTELFSVIEPCSHEVQYAGMCANCGKDLTQGDYLGNADVFRATVAMSHDTLGLTVSHGEAARLERETTKRLVQTSKLSLIVDLDQCVIQTTVDPTVGEWLKDPTNPNHAVLHDVQQFRIAEEGPNAPVYYVKPRPGLAQFFNTICKRYEMHIYTMGTKPYARKVASVIDPDGSIFGSRILSRDENGSNTQKSVQRLFPVETNMVVIMDDRGDVWQWSPNLIKVNPFEFFVGIGDINSSFLPKLSDKPLPPAIPEPKISEAPATTDAETASTLVSNVVVDDAETMAAQADAQTATLEAQVEERPLAKQQEALTATGETADSREGLLQADDNELYHLERTLKRLHENFYKSYNAKIGEVTKDRNLAKLKDSKPRRRSRGAAADVKVILPEMKRIVLQDVVILFSGLIRSDRDPRREWQGQLAVQFGARVLDSKSKELPTHIIVGPDITPTNLTEKAKMHKRYPWIKVVYLKWLTESTSRFERLNEQAYQVDKNAPHVPRPIDHKKTTTEDGQSDTESILTDNGFTDRLIDETSKTMDWHDMEGEIQDFLGDVSDDATTEASDDSDSSVGSQSSTRRRPTRAAHKRLRSQDSSDVESGDGGADLLRSPLSKRRNMARQRRSGLAHSVRAGSSSPASERDSVDGAGQARAGTGRESPSPADSVPERRKSVGSLDTRAAADDDAKGDPEPSESGSDMDDFANELELQLEQ</sequence>
<dbReference type="InterPro" id="IPR001357">
    <property type="entry name" value="BRCT_dom"/>
</dbReference>
<feature type="region of interest" description="Disordered" evidence="7">
    <location>
        <begin position="641"/>
        <end position="794"/>
    </location>
</feature>
<dbReference type="GO" id="GO:0008420">
    <property type="term" value="F:RNA polymerase II CTD heptapeptide repeat phosphatase activity"/>
    <property type="evidence" value="ECO:0007669"/>
    <property type="project" value="UniProtKB-UniRule"/>
</dbReference>
<proteinExistence type="predicted"/>
<feature type="compositionally biased region" description="Basic and acidic residues" evidence="7">
    <location>
        <begin position="762"/>
        <end position="772"/>
    </location>
</feature>
<evidence type="ECO:0000256" key="1">
    <source>
        <dbReference type="ARBA" id="ARBA00004123"/>
    </source>
</evidence>
<evidence type="ECO:0000256" key="4">
    <source>
        <dbReference type="ARBA" id="ARBA00047761"/>
    </source>
</evidence>
<feature type="compositionally biased region" description="Polar residues" evidence="7">
    <location>
        <begin position="601"/>
        <end position="610"/>
    </location>
</feature>
<dbReference type="PROSITE" id="PS50969">
    <property type="entry name" value="FCP1"/>
    <property type="match status" value="1"/>
</dbReference>
<comment type="catalytic activity">
    <reaction evidence="4 6">
        <text>O-phospho-L-seryl-[protein] + H2O = L-seryl-[protein] + phosphate</text>
        <dbReference type="Rhea" id="RHEA:20629"/>
        <dbReference type="Rhea" id="RHEA-COMP:9863"/>
        <dbReference type="Rhea" id="RHEA-COMP:11604"/>
        <dbReference type="ChEBI" id="CHEBI:15377"/>
        <dbReference type="ChEBI" id="CHEBI:29999"/>
        <dbReference type="ChEBI" id="CHEBI:43474"/>
        <dbReference type="ChEBI" id="CHEBI:83421"/>
        <dbReference type="EC" id="3.1.3.16"/>
    </reaction>
</comment>
<evidence type="ECO:0000256" key="7">
    <source>
        <dbReference type="SAM" id="MobiDB-lite"/>
    </source>
</evidence>
<dbReference type="SUPFAM" id="SSF56784">
    <property type="entry name" value="HAD-like"/>
    <property type="match status" value="1"/>
</dbReference>
<evidence type="ECO:0000256" key="3">
    <source>
        <dbReference type="ARBA" id="ARBA00023242"/>
    </source>
</evidence>
<evidence type="ECO:0000259" key="9">
    <source>
        <dbReference type="PROSITE" id="PS50969"/>
    </source>
</evidence>
<dbReference type="PROSITE" id="PS50172">
    <property type="entry name" value="BRCT"/>
    <property type="match status" value="1"/>
</dbReference>
<keyword evidence="3 6" id="KW-0539">Nucleus</keyword>
<gene>
    <name evidence="10" type="ORF">TAPDE_001024</name>
</gene>
<comment type="subcellular location">
    <subcellularLocation>
        <location evidence="1 6">Nucleus</location>
    </subcellularLocation>
</comment>
<feature type="compositionally biased region" description="Acidic residues" evidence="7">
    <location>
        <begin position="641"/>
        <end position="652"/>
    </location>
</feature>
<evidence type="ECO:0000313" key="11">
    <source>
        <dbReference type="Proteomes" id="UP000013776"/>
    </source>
</evidence>
<dbReference type="SUPFAM" id="SSF52113">
    <property type="entry name" value="BRCT domain"/>
    <property type="match status" value="1"/>
</dbReference>
<dbReference type="Gene3D" id="3.40.50.10190">
    <property type="entry name" value="BRCT domain"/>
    <property type="match status" value="1"/>
</dbReference>
<organism evidence="10 11">
    <name type="scientific">Taphrina deformans (strain PYCC 5710 / ATCC 11124 / CBS 356.35 / IMI 108563 / JCM 9778 / NBRC 8474)</name>
    <name type="common">Peach leaf curl fungus</name>
    <name type="synonym">Lalaria deformans</name>
    <dbReference type="NCBI Taxonomy" id="1097556"/>
    <lineage>
        <taxon>Eukaryota</taxon>
        <taxon>Fungi</taxon>
        <taxon>Dikarya</taxon>
        <taxon>Ascomycota</taxon>
        <taxon>Taphrinomycotina</taxon>
        <taxon>Taphrinomycetes</taxon>
        <taxon>Taphrinales</taxon>
        <taxon>Taphrinaceae</taxon>
        <taxon>Taphrina</taxon>
    </lineage>
</organism>
<dbReference type="InterPro" id="IPR039189">
    <property type="entry name" value="Fcp1"/>
</dbReference>
<dbReference type="SMART" id="SM00577">
    <property type="entry name" value="CPDc"/>
    <property type="match status" value="1"/>
</dbReference>
<comment type="function">
    <text evidence="6">This promotes the activity of RNA polymerase II.</text>
</comment>
<dbReference type="eggNOG" id="KOG0323">
    <property type="taxonomic scope" value="Eukaryota"/>
</dbReference>
<feature type="compositionally biased region" description="Basic residues" evidence="7">
    <location>
        <begin position="695"/>
        <end position="708"/>
    </location>
</feature>
<dbReference type="OrthoDB" id="10249888at2759"/>
<name>R4X7V4_TAPDE</name>
<evidence type="ECO:0000259" key="8">
    <source>
        <dbReference type="PROSITE" id="PS50172"/>
    </source>
</evidence>
<dbReference type="EC" id="3.1.3.16" evidence="6"/>
<feature type="compositionally biased region" description="Basic residues" evidence="7">
    <location>
        <begin position="661"/>
        <end position="673"/>
    </location>
</feature>
<feature type="domain" description="BRCT" evidence="8">
    <location>
        <begin position="478"/>
        <end position="577"/>
    </location>
</feature>
<accession>R4X7V4</accession>
<comment type="catalytic activity">
    <reaction evidence="5 6">
        <text>O-phospho-L-threonyl-[protein] + H2O = L-threonyl-[protein] + phosphate</text>
        <dbReference type="Rhea" id="RHEA:47004"/>
        <dbReference type="Rhea" id="RHEA-COMP:11060"/>
        <dbReference type="Rhea" id="RHEA-COMP:11605"/>
        <dbReference type="ChEBI" id="CHEBI:15377"/>
        <dbReference type="ChEBI" id="CHEBI:30013"/>
        <dbReference type="ChEBI" id="CHEBI:43474"/>
        <dbReference type="ChEBI" id="CHEBI:61977"/>
        <dbReference type="EC" id="3.1.3.16"/>
    </reaction>
</comment>
<dbReference type="PANTHER" id="PTHR23081:SF36">
    <property type="entry name" value="RNA POLYMERASE II SUBUNIT A C-TERMINAL DOMAIN PHOSPHATASE"/>
    <property type="match status" value="1"/>
</dbReference>
<keyword evidence="2 6" id="KW-0378">Hydrolase</keyword>
<dbReference type="Proteomes" id="UP000013776">
    <property type="component" value="Unassembled WGS sequence"/>
</dbReference>
<evidence type="ECO:0000256" key="2">
    <source>
        <dbReference type="ARBA" id="ARBA00022801"/>
    </source>
</evidence>
<protein>
    <recommendedName>
        <fullName evidence="6">RNA polymerase II subunit A C-terminal domain phosphatase</fullName>
        <ecNumber evidence="6">3.1.3.16</ecNumber>
    </recommendedName>
</protein>
<dbReference type="Pfam" id="PF03031">
    <property type="entry name" value="NIF"/>
    <property type="match status" value="1"/>
</dbReference>